<protein>
    <submittedName>
        <fullName evidence="1">Uncharacterized protein</fullName>
    </submittedName>
</protein>
<dbReference type="EMBL" id="JH597761">
    <property type="protein sequence ID" value="EHP70550.1"/>
    <property type="molecule type" value="Genomic_DNA"/>
</dbReference>
<evidence type="ECO:0000313" key="1">
    <source>
        <dbReference type="EMBL" id="EHP70550.1"/>
    </source>
</evidence>
<dbReference type="eggNOG" id="arCOG03167">
    <property type="taxonomic scope" value="Archaea"/>
</dbReference>
<gene>
    <name evidence="1" type="ORF">MetMK1DRAFT_00010530</name>
</gene>
<sequence>MKSRRNLITAVRDNQLKGLYYVEGKDFEVDFYDEVNSRLIQVTLASDKVEVREIKGILKANELLRVKELVVITHGIEGKEEREGKEIKNDSNL</sequence>
<organism evidence="1 2">
    <name type="scientific">Metallosphaera yellowstonensis MK1</name>
    <dbReference type="NCBI Taxonomy" id="671065"/>
    <lineage>
        <taxon>Archaea</taxon>
        <taxon>Thermoproteota</taxon>
        <taxon>Thermoprotei</taxon>
        <taxon>Sulfolobales</taxon>
        <taxon>Sulfolobaceae</taxon>
        <taxon>Metallosphaera</taxon>
    </lineage>
</organism>
<dbReference type="HOGENOM" id="CLU_187362_0_0_2"/>
<reference evidence="1 2" key="1">
    <citation type="submission" date="2012-01" db="EMBL/GenBank/DDBJ databases">
        <title>Improved High-Quality Draft sequence of Metallosphaera yellowstonensis MK1.</title>
        <authorList>
            <consortium name="US DOE Joint Genome Institute"/>
            <person name="Lucas S."/>
            <person name="Han J."/>
            <person name="Cheng J.-F."/>
            <person name="Goodwin L."/>
            <person name="Pitluck S."/>
            <person name="Peters L."/>
            <person name="Teshima H."/>
            <person name="Detter J.C."/>
            <person name="Han C."/>
            <person name="Tapia R."/>
            <person name="Land M."/>
            <person name="Hauser L."/>
            <person name="Kyrpides N."/>
            <person name="Kozubal M."/>
            <person name="Macur R.E."/>
            <person name="Jay Z."/>
            <person name="Inskeep W."/>
            <person name="Woyke T."/>
        </authorList>
    </citation>
    <scope>NUCLEOTIDE SEQUENCE [LARGE SCALE GENOMIC DNA]</scope>
    <source>
        <strain evidence="1 2">MK1</strain>
    </source>
</reference>
<name>H2C2S9_9CREN</name>
<evidence type="ECO:0000313" key="2">
    <source>
        <dbReference type="Proteomes" id="UP000003980"/>
    </source>
</evidence>
<accession>H2C2S9</accession>
<keyword evidence="2" id="KW-1185">Reference proteome</keyword>
<proteinExistence type="predicted"/>
<dbReference type="AlphaFoldDB" id="H2C2S9"/>
<dbReference type="Proteomes" id="UP000003980">
    <property type="component" value="Unassembled WGS sequence"/>
</dbReference>